<dbReference type="PANTHER" id="PTHR24256">
    <property type="entry name" value="TRYPTASE-RELATED"/>
    <property type="match status" value="1"/>
</dbReference>
<dbReference type="InterPro" id="IPR009003">
    <property type="entry name" value="Peptidase_S1_PA"/>
</dbReference>
<dbReference type="VEuPathDB" id="AmoebaDB:NfTy_086710"/>
<dbReference type="GeneID" id="68115817"/>
<dbReference type="Proteomes" id="UP000444721">
    <property type="component" value="Unassembled WGS sequence"/>
</dbReference>
<gene>
    <name evidence="7" type="ORF">FDP41_008599</name>
    <name evidence="6" type="ORF">FDP41_009575</name>
</gene>
<keyword evidence="2" id="KW-0378">Hydrolase</keyword>
<proteinExistence type="predicted"/>
<protein>
    <recommendedName>
        <fullName evidence="5">Peptidase S1 domain-containing protein</fullName>
    </recommendedName>
</protein>
<dbReference type="InterPro" id="IPR001314">
    <property type="entry name" value="Peptidase_S1A"/>
</dbReference>
<dbReference type="EMBL" id="VFQX01000062">
    <property type="protein sequence ID" value="KAF0973095.1"/>
    <property type="molecule type" value="Genomic_DNA"/>
</dbReference>
<dbReference type="PROSITE" id="PS50240">
    <property type="entry name" value="TRYPSIN_DOM"/>
    <property type="match status" value="1"/>
</dbReference>
<evidence type="ECO:0000313" key="7">
    <source>
        <dbReference type="EMBL" id="KAF0973095.1"/>
    </source>
</evidence>
<dbReference type="InterPro" id="IPR001254">
    <property type="entry name" value="Trypsin_dom"/>
</dbReference>
<comment type="caution">
    <text evidence="7">The sequence shown here is derived from an EMBL/GenBank/DDBJ whole genome shotgun (WGS) entry which is preliminary data.</text>
</comment>
<dbReference type="PROSITE" id="PS00134">
    <property type="entry name" value="TRYPSIN_HIS"/>
    <property type="match status" value="1"/>
</dbReference>
<dbReference type="RefSeq" id="XP_044557808.1">
    <property type="nucleotide sequence ID" value="XM_044712469.1"/>
</dbReference>
<keyword evidence="2" id="KW-0645">Protease</keyword>
<dbReference type="Gene3D" id="2.40.10.10">
    <property type="entry name" value="Trypsin-like serine proteases"/>
    <property type="match status" value="2"/>
</dbReference>
<feature type="compositionally biased region" description="Pro residues" evidence="3">
    <location>
        <begin position="282"/>
        <end position="299"/>
    </location>
</feature>
<dbReference type="AlphaFoldDB" id="A0A6A5BGG8"/>
<name>A0A6A5BGG8_NAEFO</name>
<dbReference type="FunFam" id="2.40.10.10:FF:000068">
    <property type="entry name" value="transmembrane protease serine 2"/>
    <property type="match status" value="1"/>
</dbReference>
<evidence type="ECO:0000256" key="4">
    <source>
        <dbReference type="SAM" id="SignalP"/>
    </source>
</evidence>
<accession>A0A6A5BGG8</accession>
<feature type="chain" id="PRO_5033874766" description="Peptidase S1 domain-containing protein" evidence="4">
    <location>
        <begin position="30"/>
        <end position="387"/>
    </location>
</feature>
<keyword evidence="1" id="KW-1015">Disulfide bond</keyword>
<dbReference type="OMA" id="QGTHYCA"/>
<dbReference type="Pfam" id="PF00089">
    <property type="entry name" value="Trypsin"/>
    <property type="match status" value="1"/>
</dbReference>
<dbReference type="SUPFAM" id="SSF50494">
    <property type="entry name" value="Trypsin-like serine proteases"/>
    <property type="match status" value="1"/>
</dbReference>
<evidence type="ECO:0000256" key="2">
    <source>
        <dbReference type="RuleBase" id="RU363034"/>
    </source>
</evidence>
<dbReference type="GO" id="GO:0004252">
    <property type="term" value="F:serine-type endopeptidase activity"/>
    <property type="evidence" value="ECO:0007669"/>
    <property type="project" value="InterPro"/>
</dbReference>
<keyword evidence="4" id="KW-0732">Signal</keyword>
<reference evidence="7 8" key="1">
    <citation type="journal article" date="2019" name="Sci. Rep.">
        <title>Nanopore sequencing improves the draft genome of the human pathogenic amoeba Naegleria fowleri.</title>
        <authorList>
            <person name="Liechti N."/>
            <person name="Schurch N."/>
            <person name="Bruggmann R."/>
            <person name="Wittwer M."/>
        </authorList>
    </citation>
    <scope>NUCLEOTIDE SEQUENCE [LARGE SCALE GENOMIC DNA]</scope>
    <source>
        <strain evidence="7 8">ATCC 30894</strain>
    </source>
</reference>
<evidence type="ECO:0000256" key="3">
    <source>
        <dbReference type="SAM" id="MobiDB-lite"/>
    </source>
</evidence>
<keyword evidence="8" id="KW-1185">Reference proteome</keyword>
<dbReference type="PRINTS" id="PR00722">
    <property type="entry name" value="CHYMOTRYPSIN"/>
</dbReference>
<evidence type="ECO:0000259" key="5">
    <source>
        <dbReference type="PROSITE" id="PS50240"/>
    </source>
</evidence>
<dbReference type="OrthoDB" id="546450at2759"/>
<organism evidence="7 8">
    <name type="scientific">Naegleria fowleri</name>
    <name type="common">Brain eating amoeba</name>
    <dbReference type="NCBI Taxonomy" id="5763"/>
    <lineage>
        <taxon>Eukaryota</taxon>
        <taxon>Discoba</taxon>
        <taxon>Heterolobosea</taxon>
        <taxon>Tetramitia</taxon>
        <taxon>Eutetramitia</taxon>
        <taxon>Vahlkampfiidae</taxon>
        <taxon>Naegleria</taxon>
    </lineage>
</organism>
<dbReference type="VEuPathDB" id="AmoebaDB:NF0105670"/>
<feature type="signal peptide" evidence="4">
    <location>
        <begin position="1"/>
        <end position="29"/>
    </location>
</feature>
<dbReference type="InterPro" id="IPR051487">
    <property type="entry name" value="Ser/Thr_Proteases_Immune/Dev"/>
</dbReference>
<sequence>MKFSQTQQQPDVVIAVILAFLLLSSFCLCAQFDSKVSGGTSATDNEFPHMVSIQYFSSPTATGIHYCGGTLISPKHVVTASHCEIGLTMDKIRIVMGSSSNVCSSNLAASQKCIMRGVTRFTKHPNYDSSTIKNDIAIIELDQPVPLDGWRVTSAVVEGSTIPTNTQVYIAAQVPVSPASVCNAKNLGMTTPQQICGGNGNGIDTCGGDSGGPLFRKVVPQSGLPIFVLAGVVSYGPPGCGGSNVGVYTNATHYLDFIRSQVSTGTQYTVATLAYGAQQPSQPTPQPSPTPVTPQPTPKPSQQSCKCKCYCKKLQALREGKLRGNLWMTSSSASSKPQQDENKAVEVQTECSTNSKCETHALNSSASQVGTKVALIFSLLAIAFVFW</sequence>
<evidence type="ECO:0000256" key="1">
    <source>
        <dbReference type="ARBA" id="ARBA00023157"/>
    </source>
</evidence>
<dbReference type="VEuPathDB" id="AmoebaDB:FDP41_009575"/>
<dbReference type="InterPro" id="IPR018114">
    <property type="entry name" value="TRYPSIN_HIS"/>
</dbReference>
<dbReference type="InterPro" id="IPR033116">
    <property type="entry name" value="TRYPSIN_SER"/>
</dbReference>
<dbReference type="SMART" id="SM00020">
    <property type="entry name" value="Tryp_SPc"/>
    <property type="match status" value="1"/>
</dbReference>
<feature type="domain" description="Peptidase S1" evidence="5">
    <location>
        <begin position="36"/>
        <end position="263"/>
    </location>
</feature>
<evidence type="ECO:0000313" key="6">
    <source>
        <dbReference type="EMBL" id="KAF0972167.1"/>
    </source>
</evidence>
<dbReference type="EMBL" id="VFQX01000071">
    <property type="protein sequence ID" value="KAF0972167.1"/>
    <property type="molecule type" value="Genomic_DNA"/>
</dbReference>
<feature type="region of interest" description="Disordered" evidence="3">
    <location>
        <begin position="277"/>
        <end position="304"/>
    </location>
</feature>
<dbReference type="GO" id="GO:0006508">
    <property type="term" value="P:proteolysis"/>
    <property type="evidence" value="ECO:0007669"/>
    <property type="project" value="UniProtKB-KW"/>
</dbReference>
<dbReference type="PROSITE" id="PS00135">
    <property type="entry name" value="TRYPSIN_SER"/>
    <property type="match status" value="1"/>
</dbReference>
<dbReference type="InterPro" id="IPR043504">
    <property type="entry name" value="Peptidase_S1_PA_chymotrypsin"/>
</dbReference>
<dbReference type="VEuPathDB" id="AmoebaDB:FDP41_008599"/>
<evidence type="ECO:0000313" key="8">
    <source>
        <dbReference type="Proteomes" id="UP000444721"/>
    </source>
</evidence>
<keyword evidence="2" id="KW-0720">Serine protease</keyword>
<dbReference type="CDD" id="cd00190">
    <property type="entry name" value="Tryp_SPc"/>
    <property type="match status" value="1"/>
</dbReference>